<dbReference type="Proteomes" id="UP000500767">
    <property type="component" value="Chromosome"/>
</dbReference>
<reference evidence="1 2" key="1">
    <citation type="journal article" date="2014" name="World J. Microbiol. Biotechnol.">
        <title>Biodiversity and physiological characteristics of Antarctic and Arctic lichens-associated bacteria.</title>
        <authorList>
            <person name="Lee Y.M."/>
            <person name="Kim E.H."/>
            <person name="Lee H.K."/>
            <person name="Hong S.G."/>
        </authorList>
    </citation>
    <scope>NUCLEOTIDE SEQUENCE [LARGE SCALE GENOMIC DNA]</scope>
    <source>
        <strain evidence="1 2">PAMC 26569</strain>
    </source>
</reference>
<name>A0A6M8HLA7_9PROT</name>
<dbReference type="KEGG" id="lck:HN018_02890"/>
<evidence type="ECO:0000313" key="2">
    <source>
        <dbReference type="Proteomes" id="UP000500767"/>
    </source>
</evidence>
<proteinExistence type="predicted"/>
<keyword evidence="2" id="KW-1185">Reference proteome</keyword>
<sequence>MTLEIGKSGSKALLAAVRQLATTEVLVGFPAGEAPREDGSKLTNAAIAYIQDNGAPEANIPARPFMRPGIEAVKDQIAVALGKAGRAAINGDSAGVQAGLTAAGFAAEGSIKERITDGIDPPLAAATLAARKRKGFQGETPLLRSGELRNAVRHVLRDRGGWVIYVRKR</sequence>
<protein>
    <submittedName>
        <fullName evidence="1">Uncharacterized protein</fullName>
    </submittedName>
</protein>
<gene>
    <name evidence="1" type="ORF">HN018_02890</name>
</gene>
<evidence type="ECO:0000313" key="1">
    <source>
        <dbReference type="EMBL" id="QKE89135.1"/>
    </source>
</evidence>
<organism evidence="1 2">
    <name type="scientific">Lichenicola cladoniae</name>
    <dbReference type="NCBI Taxonomy" id="1484109"/>
    <lineage>
        <taxon>Bacteria</taxon>
        <taxon>Pseudomonadati</taxon>
        <taxon>Pseudomonadota</taxon>
        <taxon>Alphaproteobacteria</taxon>
        <taxon>Acetobacterales</taxon>
        <taxon>Acetobacteraceae</taxon>
        <taxon>Lichenicola</taxon>
    </lineage>
</organism>
<dbReference type="RefSeq" id="WP_171836463.1">
    <property type="nucleotide sequence ID" value="NZ_CP053708.1"/>
</dbReference>
<dbReference type="AlphaFoldDB" id="A0A6M8HLA7"/>
<accession>A0A6M8HLA7</accession>
<dbReference type="EMBL" id="CP053708">
    <property type="protein sequence ID" value="QKE89135.1"/>
    <property type="molecule type" value="Genomic_DNA"/>
</dbReference>